<dbReference type="GO" id="GO:0006782">
    <property type="term" value="P:protoporphyrinogen IX biosynthetic process"/>
    <property type="evidence" value="ECO:0007669"/>
    <property type="project" value="UniProtKB-UniPathway"/>
</dbReference>
<keyword evidence="3" id="KW-1185">Reference proteome</keyword>
<name>A0A222NZZ9_9GAMM</name>
<accession>A0A222NZZ9</accession>
<dbReference type="AlphaFoldDB" id="A0A222NZZ9"/>
<evidence type="ECO:0000313" key="2">
    <source>
        <dbReference type="EMBL" id="ASQ45177.1"/>
    </source>
</evidence>
<feature type="transmembrane region" description="Helical" evidence="1">
    <location>
        <begin position="6"/>
        <end position="26"/>
    </location>
</feature>
<keyword evidence="1" id="KW-0812">Transmembrane</keyword>
<proteinExistence type="predicted"/>
<protein>
    <submittedName>
        <fullName evidence="2">Uncharacterized protein</fullName>
    </submittedName>
</protein>
<keyword evidence="1" id="KW-0472">Membrane</keyword>
<evidence type="ECO:0000313" key="3">
    <source>
        <dbReference type="Proteomes" id="UP000201728"/>
    </source>
</evidence>
<dbReference type="RefSeq" id="WP_094090261.1">
    <property type="nucleotide sequence ID" value="NZ_CP016397.1"/>
</dbReference>
<evidence type="ECO:0000256" key="1">
    <source>
        <dbReference type="SAM" id="Phobius"/>
    </source>
</evidence>
<organism evidence="2 3">
    <name type="scientific">Legionella clemsonensis</name>
    <dbReference type="NCBI Taxonomy" id="1867846"/>
    <lineage>
        <taxon>Bacteria</taxon>
        <taxon>Pseudomonadati</taxon>
        <taxon>Pseudomonadota</taxon>
        <taxon>Gammaproteobacteria</taxon>
        <taxon>Legionellales</taxon>
        <taxon>Legionellaceae</taxon>
        <taxon>Legionella</taxon>
    </lineage>
</organism>
<dbReference type="Pfam" id="PF03653">
    <property type="entry name" value="UPF0093"/>
    <property type="match status" value="1"/>
</dbReference>
<feature type="transmembrane region" description="Helical" evidence="1">
    <location>
        <begin position="111"/>
        <end position="132"/>
    </location>
</feature>
<reference evidence="2 3" key="1">
    <citation type="submission" date="2016-07" db="EMBL/GenBank/DDBJ databases">
        <authorList>
            <person name="Hassler H."/>
        </authorList>
    </citation>
    <scope>NUCLEOTIDE SEQUENCE [LARGE SCALE GENOMIC DNA]</scope>
    <source>
        <strain evidence="2 3">CDC-D5610</strain>
    </source>
</reference>
<feature type="transmembrane region" description="Helical" evidence="1">
    <location>
        <begin position="46"/>
        <end position="68"/>
    </location>
</feature>
<gene>
    <name evidence="2" type="ORF">clem_03095</name>
</gene>
<feature type="transmembrane region" description="Helical" evidence="1">
    <location>
        <begin position="74"/>
        <end position="99"/>
    </location>
</feature>
<keyword evidence="1" id="KW-1133">Transmembrane helix</keyword>
<dbReference type="KEGG" id="lcd:clem_03095"/>
<dbReference type="OrthoDB" id="5770094at2"/>
<dbReference type="Proteomes" id="UP000201728">
    <property type="component" value="Chromosome"/>
</dbReference>
<dbReference type="UniPathway" id="UPA00251">
    <property type="reaction ID" value="UER00324"/>
</dbReference>
<dbReference type="InterPro" id="IPR005265">
    <property type="entry name" value="HemJ-like"/>
</dbReference>
<dbReference type="EMBL" id="CP016397">
    <property type="protein sequence ID" value="ASQ45177.1"/>
    <property type="molecule type" value="Genomic_DNA"/>
</dbReference>
<sequence length="141" mass="15419">MNWLLLLHISAILCWCGTLLYLLAFITDASLGKHEVVLPNINLPHFLFTLVLTPAALIAIISGTLLFITMKIIALWLIVKLTLVAGLVICHALAGWMVLKIGTVSPEKMKLFGILCGNISILLIIAIFWIVLAKPPIGKLL</sequence>